<reference evidence="2" key="1">
    <citation type="submission" date="2015-02" db="EMBL/GenBank/DDBJ databases">
        <title>Characterization of two novel Thaumarchaeota isolated from the Northern Adriatic Sea.</title>
        <authorList>
            <person name="Bayer B."/>
            <person name="Vojvoda J."/>
            <person name="Offre P."/>
            <person name="Srivastava A."/>
            <person name="Elisabeth N."/>
            <person name="Garcia J.A.L."/>
            <person name="Schleper C."/>
            <person name="Herndl G.J."/>
        </authorList>
    </citation>
    <scope>NUCLEOTIDE SEQUENCE [LARGE SCALE GENOMIC DNA]</scope>
    <source>
        <strain evidence="2">D3C</strain>
    </source>
</reference>
<dbReference type="KEGG" id="nid:NPIRD3C_1510"/>
<keyword evidence="2" id="KW-1185">Reference proteome</keyword>
<gene>
    <name evidence="1" type="ORF">NPIRD3C_1510</name>
</gene>
<reference evidence="1 2" key="2">
    <citation type="journal article" date="2016" name="ISME J.">
        <title>Physiological and genomic characterization of two novel marine thaumarchaeal strains indicates niche differentiation.</title>
        <authorList>
            <person name="Bayer B."/>
            <person name="Vojvoda J."/>
            <person name="Offre P."/>
            <person name="Alves R.J."/>
            <person name="Elisabeth N.H."/>
            <person name="Garcia J.A."/>
            <person name="Volland J.M."/>
            <person name="Srivastava A."/>
            <person name="Schleper C."/>
            <person name="Herndl G.J."/>
        </authorList>
    </citation>
    <scope>NUCLEOTIDE SEQUENCE [LARGE SCALE GENOMIC DNA]</scope>
    <source>
        <strain evidence="1 2">D3C</strain>
    </source>
</reference>
<dbReference type="AlphaFoldDB" id="A0A0C5CBZ7"/>
<evidence type="ECO:0000313" key="1">
    <source>
        <dbReference type="EMBL" id="AJM92722.1"/>
    </source>
</evidence>
<evidence type="ECO:0000313" key="2">
    <source>
        <dbReference type="Proteomes" id="UP000032027"/>
    </source>
</evidence>
<organism evidence="1 2">
    <name type="scientific">Nitrosopumilus piranensis</name>
    <dbReference type="NCBI Taxonomy" id="1582439"/>
    <lineage>
        <taxon>Archaea</taxon>
        <taxon>Nitrososphaerota</taxon>
        <taxon>Nitrososphaeria</taxon>
        <taxon>Nitrosopumilales</taxon>
        <taxon>Nitrosopumilaceae</taxon>
        <taxon>Nitrosopumilus</taxon>
    </lineage>
</organism>
<dbReference type="HOGENOM" id="CLU_1987516_0_0_2"/>
<reference evidence="1 2" key="3">
    <citation type="journal article" date="2019" name="Int. J. Syst. Evol. Microbiol.">
        <title>Nitrosopumilus adriaticus sp. nov. and Nitrosopumilus piranensis sp. nov., two ammonia-oxidizing archaea from the Adriatic Sea and members of the class Nitrososphaeria.</title>
        <authorList>
            <person name="Bayer B."/>
            <person name="Vojvoda J."/>
            <person name="Reinthaler T."/>
            <person name="Reyes C."/>
            <person name="Pinto M."/>
            <person name="Herndl G.J."/>
        </authorList>
    </citation>
    <scope>NUCLEOTIDE SEQUENCE [LARGE SCALE GENOMIC DNA]</scope>
    <source>
        <strain evidence="1 2">D3C</strain>
    </source>
</reference>
<name>A0A0C5CBZ7_9ARCH</name>
<proteinExistence type="predicted"/>
<dbReference type="STRING" id="1582439.NPIRD3C_1510"/>
<accession>A0A0C5CBZ7</accession>
<dbReference type="EMBL" id="CP010868">
    <property type="protein sequence ID" value="AJM92722.1"/>
    <property type="molecule type" value="Genomic_DNA"/>
</dbReference>
<dbReference type="Proteomes" id="UP000032027">
    <property type="component" value="Chromosome"/>
</dbReference>
<sequence>MNNDVMSKSGMYMLNTPEYREEKIQQALDMLYVDRKNEFRELSQVLLTEKALKKMPNWKEFVLNFSLDVEEAFKTWSGQNPLLSSSPQKALTILRQLGHDKTSMNQLAHLLNMSYNISLEFKEIYKRLK</sequence>
<dbReference type="PATRIC" id="fig|1582439.9.peg.1557"/>
<protein>
    <submittedName>
        <fullName evidence="1">Uncharacterized protein</fullName>
    </submittedName>
</protein>